<dbReference type="SUPFAM" id="SSF48264">
    <property type="entry name" value="Cytochrome P450"/>
    <property type="match status" value="1"/>
</dbReference>
<dbReference type="Proteomes" id="UP001141253">
    <property type="component" value="Chromosome 19"/>
</dbReference>
<sequence>MFMDVDTDIAQRSRTYIPFGVGPRLCLGKNFAMVELKNDCRTRRRCTDSDSKDLTMAAASSQITFQ</sequence>
<gene>
    <name evidence="2" type="ORF">OIU77_006289</name>
</gene>
<proteinExistence type="inferred from homology"/>
<keyword evidence="1" id="KW-0349">Heme</keyword>
<name>A0ABQ9AK86_9ROSI</name>
<keyword evidence="1" id="KW-0408">Iron</keyword>
<evidence type="ECO:0000313" key="3">
    <source>
        <dbReference type="Proteomes" id="UP001141253"/>
    </source>
</evidence>
<organism evidence="2 3">
    <name type="scientific">Salix suchowensis</name>
    <dbReference type="NCBI Taxonomy" id="1278906"/>
    <lineage>
        <taxon>Eukaryota</taxon>
        <taxon>Viridiplantae</taxon>
        <taxon>Streptophyta</taxon>
        <taxon>Embryophyta</taxon>
        <taxon>Tracheophyta</taxon>
        <taxon>Spermatophyta</taxon>
        <taxon>Magnoliopsida</taxon>
        <taxon>eudicotyledons</taxon>
        <taxon>Gunneridae</taxon>
        <taxon>Pentapetalae</taxon>
        <taxon>rosids</taxon>
        <taxon>fabids</taxon>
        <taxon>Malpighiales</taxon>
        <taxon>Salicaceae</taxon>
        <taxon>Saliceae</taxon>
        <taxon>Salix</taxon>
    </lineage>
</organism>
<evidence type="ECO:0000256" key="1">
    <source>
        <dbReference type="RuleBase" id="RU000461"/>
    </source>
</evidence>
<dbReference type="EMBL" id="JAPFFI010000018">
    <property type="protein sequence ID" value="KAJ6348683.1"/>
    <property type="molecule type" value="Genomic_DNA"/>
</dbReference>
<evidence type="ECO:0000313" key="2">
    <source>
        <dbReference type="EMBL" id="KAJ6348683.1"/>
    </source>
</evidence>
<protein>
    <recommendedName>
        <fullName evidence="4">Cytochrome P450</fullName>
    </recommendedName>
</protein>
<keyword evidence="3" id="KW-1185">Reference proteome</keyword>
<dbReference type="InterPro" id="IPR001128">
    <property type="entry name" value="Cyt_P450"/>
</dbReference>
<dbReference type="Pfam" id="PF00067">
    <property type="entry name" value="p450"/>
    <property type="match status" value="1"/>
</dbReference>
<comment type="caution">
    <text evidence="2">The sequence shown here is derived from an EMBL/GenBank/DDBJ whole genome shotgun (WGS) entry which is preliminary data.</text>
</comment>
<accession>A0ABQ9AK86</accession>
<reference evidence="2" key="2">
    <citation type="journal article" date="2023" name="Int. J. Mol. Sci.">
        <title>De Novo Assembly and Annotation of 11 Diverse Shrub Willow (Salix) Genomes Reveals Novel Gene Organization in Sex-Linked Regions.</title>
        <authorList>
            <person name="Hyden B."/>
            <person name="Feng K."/>
            <person name="Yates T.B."/>
            <person name="Jawdy S."/>
            <person name="Cereghino C."/>
            <person name="Smart L.B."/>
            <person name="Muchero W."/>
        </authorList>
    </citation>
    <scope>NUCLEOTIDE SEQUENCE</scope>
    <source>
        <tissue evidence="2">Shoot tip</tissue>
    </source>
</reference>
<dbReference type="InterPro" id="IPR017972">
    <property type="entry name" value="Cyt_P450_CS"/>
</dbReference>
<dbReference type="InterPro" id="IPR036396">
    <property type="entry name" value="Cyt_P450_sf"/>
</dbReference>
<evidence type="ECO:0008006" key="4">
    <source>
        <dbReference type="Google" id="ProtNLM"/>
    </source>
</evidence>
<keyword evidence="1" id="KW-0503">Monooxygenase</keyword>
<dbReference type="Gene3D" id="1.10.630.10">
    <property type="entry name" value="Cytochrome P450"/>
    <property type="match status" value="1"/>
</dbReference>
<keyword evidence="1" id="KW-0560">Oxidoreductase</keyword>
<dbReference type="PROSITE" id="PS00086">
    <property type="entry name" value="CYTOCHROME_P450"/>
    <property type="match status" value="1"/>
</dbReference>
<keyword evidence="1" id="KW-0479">Metal-binding</keyword>
<reference evidence="2" key="1">
    <citation type="submission" date="2022-10" db="EMBL/GenBank/DDBJ databases">
        <authorList>
            <person name="Hyden B.L."/>
            <person name="Feng K."/>
            <person name="Yates T."/>
            <person name="Jawdy S."/>
            <person name="Smart L.B."/>
            <person name="Muchero W."/>
        </authorList>
    </citation>
    <scope>NUCLEOTIDE SEQUENCE</scope>
    <source>
        <tissue evidence="2">Shoot tip</tissue>
    </source>
</reference>
<comment type="similarity">
    <text evidence="1">Belongs to the cytochrome P450 family.</text>
</comment>